<reference evidence="3" key="2">
    <citation type="submission" date="2023-03" db="EMBL/GenBank/DDBJ databases">
        <authorList>
            <person name="Zhang Z."/>
        </authorList>
    </citation>
    <scope>NUCLEOTIDE SEQUENCE</scope>
    <source>
        <strain evidence="3">DSA</strain>
    </source>
</reference>
<evidence type="ECO:0000259" key="2">
    <source>
        <dbReference type="Pfam" id="PF00149"/>
    </source>
</evidence>
<reference evidence="3" key="1">
    <citation type="journal article" date="2023" name="J. Hazard. Mater.">
        <title>Anaerobic biodegradation of pyrene and benzo[a]pyrene by a new sulfate-reducing Desulforamulus aquiferis strain DSA.</title>
        <authorList>
            <person name="Zhang Z."/>
            <person name="Sun J."/>
            <person name="Gong X."/>
            <person name="Wang C."/>
            <person name="Wang H."/>
        </authorList>
    </citation>
    <scope>NUCLEOTIDE SEQUENCE</scope>
    <source>
        <strain evidence="3">DSA</strain>
    </source>
</reference>
<comment type="caution">
    <text evidence="3">The sequence shown here is derived from an EMBL/GenBank/DDBJ whole genome shotgun (WGS) entry which is preliminary data.</text>
</comment>
<sequence length="341" mass="38864">MRYFFVLILILYTFINWQIGRQIYELVKINKLVFWGIFIILALSPILGRFGVKGLDIIGNYWIVFFYYSIIVVFIGFFISSKQFIIGSYGLVLLLIIFGTVHATNIKVESYDVSIPKPGDDLNIVLLSDIHIDSAKRTGYVQKMVRDINYLQPDLVLLAGDIFDDRDHQALEREIETLRGIESKYGVYGVLGNHEYYGGNLDETIRIFSEANIITLRDEYIEVAGVNLIGRDDVSKKDRKKLEEIMTGMDKSKPIIVLDHQPVNLEEPKNNGVDLQLSGHTHKGQFFPNQFVTRKLYEVDHGYLAMDNLQVIVSSGYGTWGPPVRLGTQSEIVVVKVNFAN</sequence>
<keyword evidence="1" id="KW-0472">Membrane</keyword>
<keyword evidence="1" id="KW-1133">Transmembrane helix</keyword>
<dbReference type="Gene3D" id="3.60.21.10">
    <property type="match status" value="1"/>
</dbReference>
<evidence type="ECO:0000313" key="3">
    <source>
        <dbReference type="EMBL" id="MDO7787639.1"/>
    </source>
</evidence>
<feature type="domain" description="Calcineurin-like phosphoesterase" evidence="2">
    <location>
        <begin position="123"/>
        <end position="283"/>
    </location>
</feature>
<dbReference type="EMBL" id="JARPTC010000014">
    <property type="protein sequence ID" value="MDO7787639.1"/>
    <property type="molecule type" value="Genomic_DNA"/>
</dbReference>
<evidence type="ECO:0000256" key="1">
    <source>
        <dbReference type="SAM" id="Phobius"/>
    </source>
</evidence>
<dbReference type="GO" id="GO:0016787">
    <property type="term" value="F:hydrolase activity"/>
    <property type="evidence" value="ECO:0007669"/>
    <property type="project" value="InterPro"/>
</dbReference>
<dbReference type="InterPro" id="IPR004843">
    <property type="entry name" value="Calcineurin-like_PHP"/>
</dbReference>
<dbReference type="PANTHER" id="PTHR31302">
    <property type="entry name" value="TRANSMEMBRANE PROTEIN WITH METALLOPHOSPHOESTERASE DOMAIN-RELATED"/>
    <property type="match status" value="1"/>
</dbReference>
<gene>
    <name evidence="3" type="ORF">P6N53_10455</name>
</gene>
<dbReference type="InterPro" id="IPR029052">
    <property type="entry name" value="Metallo-depent_PP-like"/>
</dbReference>
<dbReference type="CDD" id="cd07385">
    <property type="entry name" value="MPP_YkuE_C"/>
    <property type="match status" value="1"/>
</dbReference>
<dbReference type="InterPro" id="IPR051158">
    <property type="entry name" value="Metallophosphoesterase_sf"/>
</dbReference>
<dbReference type="PANTHER" id="PTHR31302:SF0">
    <property type="entry name" value="TRANSMEMBRANE PROTEIN WITH METALLOPHOSPHOESTERASE DOMAIN"/>
    <property type="match status" value="1"/>
</dbReference>
<keyword evidence="1" id="KW-0812">Transmembrane</keyword>
<proteinExistence type="predicted"/>
<keyword evidence="4" id="KW-1185">Reference proteome</keyword>
<evidence type="ECO:0000313" key="4">
    <source>
        <dbReference type="Proteomes" id="UP001172911"/>
    </source>
</evidence>
<accession>A0AAW7ZD28</accession>
<organism evidence="3 4">
    <name type="scientific">Desulforamulus aquiferis</name>
    <dbReference type="NCBI Taxonomy" id="1397668"/>
    <lineage>
        <taxon>Bacteria</taxon>
        <taxon>Bacillati</taxon>
        <taxon>Bacillota</taxon>
        <taxon>Clostridia</taxon>
        <taxon>Eubacteriales</taxon>
        <taxon>Peptococcaceae</taxon>
        <taxon>Desulforamulus</taxon>
    </lineage>
</organism>
<name>A0AAW7ZD28_9FIRM</name>
<feature type="transmembrane region" description="Helical" evidence="1">
    <location>
        <begin position="85"/>
        <end position="104"/>
    </location>
</feature>
<feature type="transmembrane region" description="Helical" evidence="1">
    <location>
        <begin position="59"/>
        <end position="79"/>
    </location>
</feature>
<dbReference type="Proteomes" id="UP001172911">
    <property type="component" value="Unassembled WGS sequence"/>
</dbReference>
<dbReference type="SUPFAM" id="SSF56300">
    <property type="entry name" value="Metallo-dependent phosphatases"/>
    <property type="match status" value="1"/>
</dbReference>
<dbReference type="RefSeq" id="WP_304542831.1">
    <property type="nucleotide sequence ID" value="NZ_JARPTC010000014.1"/>
</dbReference>
<protein>
    <submittedName>
        <fullName evidence="3">Metallophosphoesterase</fullName>
    </submittedName>
</protein>
<feature type="transmembrane region" description="Helical" evidence="1">
    <location>
        <begin position="32"/>
        <end position="52"/>
    </location>
</feature>
<dbReference type="Pfam" id="PF00149">
    <property type="entry name" value="Metallophos"/>
    <property type="match status" value="1"/>
</dbReference>
<dbReference type="AlphaFoldDB" id="A0AAW7ZD28"/>